<feature type="domain" description="PAS" evidence="10">
    <location>
        <begin position="361"/>
        <end position="416"/>
    </location>
</feature>
<evidence type="ECO:0000259" key="11">
    <source>
        <dbReference type="PROSITE" id="PS50113"/>
    </source>
</evidence>
<dbReference type="SMART" id="SM00387">
    <property type="entry name" value="HATPase_c"/>
    <property type="match status" value="1"/>
</dbReference>
<evidence type="ECO:0000259" key="9">
    <source>
        <dbReference type="PROSITE" id="PS50109"/>
    </source>
</evidence>
<evidence type="ECO:0000256" key="7">
    <source>
        <dbReference type="SAM" id="Coils"/>
    </source>
</evidence>
<dbReference type="CDD" id="cd16922">
    <property type="entry name" value="HATPase_EvgS-ArcB-TorS-like"/>
    <property type="match status" value="1"/>
</dbReference>
<feature type="domain" description="Histidine kinase" evidence="9">
    <location>
        <begin position="489"/>
        <end position="737"/>
    </location>
</feature>
<dbReference type="PROSITE" id="PS50113">
    <property type="entry name" value="PAC"/>
    <property type="match status" value="2"/>
</dbReference>
<dbReference type="Gene3D" id="3.30.450.20">
    <property type="entry name" value="PAS domain"/>
    <property type="match status" value="2"/>
</dbReference>
<dbReference type="SMART" id="SM00388">
    <property type="entry name" value="HisKA"/>
    <property type="match status" value="1"/>
</dbReference>
<dbReference type="PROSITE" id="PS50109">
    <property type="entry name" value="HIS_KIN"/>
    <property type="match status" value="1"/>
</dbReference>
<dbReference type="Pfam" id="PF00512">
    <property type="entry name" value="HisKA"/>
    <property type="match status" value="1"/>
</dbReference>
<dbReference type="InterPro" id="IPR003661">
    <property type="entry name" value="HisK_dim/P_dom"/>
</dbReference>
<dbReference type="InterPro" id="IPR036097">
    <property type="entry name" value="HisK_dim/P_sf"/>
</dbReference>
<dbReference type="InterPro" id="IPR013656">
    <property type="entry name" value="PAS_4"/>
</dbReference>
<feature type="domain" description="PAC" evidence="11">
    <location>
        <begin position="434"/>
        <end position="485"/>
    </location>
</feature>
<sequence>MKLSVLSKISIGFIATITIVSITGAILVQIPLRQNVASRWVQHTHEVLLELETILSNMTDAETGQRGYLLTGDDRYLEPYHSAIAQIDTRLQQLKASIADNPEQQRRHELLERQIEAKLGLMAKTIALRSNEGFEPAVQIIFSGQGKQQMDAIRASISEMKQEENQLLERRIRDYRAIAQLTTQAFLILLLLSLALICVVYYLVNSDITSRKRAQRKNLQLLQQVQTERGLLETVLQQMPAGVIIAEAPSGKLILGNQQVEQIWRHSFLAVDNVEQYREYKSFHQDGRPYNPQELPLARSILTGEVVIEEEIDFLGGDGTRGTMLVSSAPIRNATGNVTAGVVTFSDISDRKQAEKELRRREAELRFLNEALPVGIFRLDPQGSCTYTNPRAGEICGFTFDEALGTGWRKFIHPDDVAPLWSQWLPAVAAHQEFSGEVRYLHPDGTVRFGRVKVAPIFSCSNAIGYVGTIEDITEIRAVEKMKNEFISVVSHELRTPLASIRGAIGLLSAGLLVDEPETAQEMLEIASLDTERLVRLVNDILDLERLESHKLTLIKRWCDAAALMRQSVESLQLVTEQNNVTLSFTLRSRQIYVDPDRIIQTLVNLLSNAIKFSSPGATVWLSADLGSRESGVGETEVRALGKLGEKTQLPITNYQSPTPELLFTVKDTGRGIPADKLATIFERFQQIDASDSRQKGGTGLGLAICRTIVQLHGGQIWAESVLGQGSAFCFTIPLVQ</sequence>
<dbReference type="Pfam" id="PF05227">
    <property type="entry name" value="CHASE3"/>
    <property type="match status" value="1"/>
</dbReference>
<dbReference type="InterPro" id="IPR007891">
    <property type="entry name" value="CHASE3"/>
</dbReference>
<evidence type="ECO:0000256" key="4">
    <source>
        <dbReference type="ARBA" id="ARBA00022679"/>
    </source>
</evidence>
<dbReference type="Proteomes" id="UP000032452">
    <property type="component" value="Unassembled WGS sequence"/>
</dbReference>
<dbReference type="SMART" id="SM00086">
    <property type="entry name" value="PAC"/>
    <property type="match status" value="2"/>
</dbReference>
<dbReference type="AlphaFoldDB" id="A0A0D8ZUG9"/>
<dbReference type="PANTHER" id="PTHR43711">
    <property type="entry name" value="TWO-COMPONENT HISTIDINE KINASE"/>
    <property type="match status" value="1"/>
</dbReference>
<feature type="domain" description="PAC" evidence="11">
    <location>
        <begin position="308"/>
        <end position="360"/>
    </location>
</feature>
<dbReference type="Gene3D" id="3.30.565.10">
    <property type="entry name" value="Histidine kinase-like ATPase, C-terminal domain"/>
    <property type="match status" value="1"/>
</dbReference>
<dbReference type="EC" id="2.7.13.3" evidence="2"/>
<keyword evidence="3" id="KW-0597">Phosphoprotein</keyword>
<dbReference type="Pfam" id="PF02518">
    <property type="entry name" value="HATPase_c"/>
    <property type="match status" value="1"/>
</dbReference>
<dbReference type="InterPro" id="IPR036890">
    <property type="entry name" value="HATPase_C_sf"/>
</dbReference>
<reference evidence="12 13" key="1">
    <citation type="submission" date="2015-02" db="EMBL/GenBank/DDBJ databases">
        <title>Draft genome of a novel marine cyanobacterium (Chroococcales) isolated from South Atlantic Ocean.</title>
        <authorList>
            <person name="Rigonato J."/>
            <person name="Alvarenga D.O."/>
            <person name="Branco L.H."/>
            <person name="Varani A.M."/>
            <person name="Brandini F.P."/>
            <person name="Fiore M.F."/>
        </authorList>
    </citation>
    <scope>NUCLEOTIDE SEQUENCE [LARGE SCALE GENOMIC DNA]</scope>
    <source>
        <strain evidence="12 13">CENA595</strain>
    </source>
</reference>
<keyword evidence="4" id="KW-0808">Transferase</keyword>
<evidence type="ECO:0000256" key="5">
    <source>
        <dbReference type="ARBA" id="ARBA00022777"/>
    </source>
</evidence>
<dbReference type="InterPro" id="IPR000700">
    <property type="entry name" value="PAS-assoc_C"/>
</dbReference>
<keyword evidence="8" id="KW-0472">Membrane</keyword>
<comment type="catalytic activity">
    <reaction evidence="1">
        <text>ATP + protein L-histidine = ADP + protein N-phospho-L-histidine.</text>
        <dbReference type="EC" id="2.7.13.3"/>
    </reaction>
</comment>
<evidence type="ECO:0000256" key="8">
    <source>
        <dbReference type="SAM" id="Phobius"/>
    </source>
</evidence>
<keyword evidence="7" id="KW-0175">Coiled coil</keyword>
<dbReference type="InterPro" id="IPR005467">
    <property type="entry name" value="His_kinase_dom"/>
</dbReference>
<dbReference type="InterPro" id="IPR004358">
    <property type="entry name" value="Sig_transdc_His_kin-like_C"/>
</dbReference>
<dbReference type="Pfam" id="PF13426">
    <property type="entry name" value="PAS_9"/>
    <property type="match status" value="1"/>
</dbReference>
<evidence type="ECO:0000313" key="12">
    <source>
        <dbReference type="EMBL" id="KJH70886.1"/>
    </source>
</evidence>
<evidence type="ECO:0000256" key="3">
    <source>
        <dbReference type="ARBA" id="ARBA00022553"/>
    </source>
</evidence>
<comment type="caution">
    <text evidence="12">The sequence shown here is derived from an EMBL/GenBank/DDBJ whole genome shotgun (WGS) entry which is preliminary data.</text>
</comment>
<dbReference type="CDD" id="cd00082">
    <property type="entry name" value="HisKA"/>
    <property type="match status" value="1"/>
</dbReference>
<evidence type="ECO:0000256" key="2">
    <source>
        <dbReference type="ARBA" id="ARBA00012438"/>
    </source>
</evidence>
<dbReference type="InterPro" id="IPR003594">
    <property type="entry name" value="HATPase_dom"/>
</dbReference>
<evidence type="ECO:0000259" key="10">
    <source>
        <dbReference type="PROSITE" id="PS50112"/>
    </source>
</evidence>
<dbReference type="CDD" id="cd00130">
    <property type="entry name" value="PAS"/>
    <property type="match status" value="1"/>
</dbReference>
<dbReference type="PATRIC" id="fig|1618023.3.peg.226"/>
<evidence type="ECO:0000313" key="13">
    <source>
        <dbReference type="Proteomes" id="UP000032452"/>
    </source>
</evidence>
<dbReference type="InterPro" id="IPR050736">
    <property type="entry name" value="Sensor_HK_Regulatory"/>
</dbReference>
<dbReference type="PANTHER" id="PTHR43711:SF31">
    <property type="entry name" value="HISTIDINE KINASE"/>
    <property type="match status" value="1"/>
</dbReference>
<keyword evidence="5" id="KW-0418">Kinase</keyword>
<keyword evidence="8" id="KW-0812">Transmembrane</keyword>
<dbReference type="InterPro" id="IPR035965">
    <property type="entry name" value="PAS-like_dom_sf"/>
</dbReference>
<evidence type="ECO:0000256" key="6">
    <source>
        <dbReference type="ARBA" id="ARBA00023012"/>
    </source>
</evidence>
<dbReference type="EMBL" id="JYON01000017">
    <property type="protein sequence ID" value="KJH70886.1"/>
    <property type="molecule type" value="Genomic_DNA"/>
</dbReference>
<dbReference type="CDD" id="cd19410">
    <property type="entry name" value="HK9-like_sensor"/>
    <property type="match status" value="1"/>
</dbReference>
<dbReference type="RefSeq" id="WP_072044937.1">
    <property type="nucleotide sequence ID" value="NZ_CAWMDP010000003.1"/>
</dbReference>
<feature type="transmembrane region" description="Helical" evidence="8">
    <location>
        <begin position="181"/>
        <end position="204"/>
    </location>
</feature>
<dbReference type="SUPFAM" id="SSF55874">
    <property type="entry name" value="ATPase domain of HSP90 chaperone/DNA topoisomerase II/histidine kinase"/>
    <property type="match status" value="1"/>
</dbReference>
<name>A0A0D8ZUG9_9CYAN</name>
<feature type="coiled-coil region" evidence="7">
    <location>
        <begin position="150"/>
        <end position="178"/>
    </location>
</feature>
<dbReference type="SUPFAM" id="SSF55785">
    <property type="entry name" value="PYP-like sensor domain (PAS domain)"/>
    <property type="match status" value="2"/>
</dbReference>
<dbReference type="SMART" id="SM00091">
    <property type="entry name" value="PAS"/>
    <property type="match status" value="1"/>
</dbReference>
<keyword evidence="13" id="KW-1185">Reference proteome</keyword>
<protein>
    <recommendedName>
        <fullName evidence="2">histidine kinase</fullName>
        <ecNumber evidence="2">2.7.13.3</ecNumber>
    </recommendedName>
</protein>
<dbReference type="GO" id="GO:0000155">
    <property type="term" value="F:phosphorelay sensor kinase activity"/>
    <property type="evidence" value="ECO:0007669"/>
    <property type="project" value="InterPro"/>
</dbReference>
<dbReference type="STRING" id="1618023.UH38_15980"/>
<dbReference type="SUPFAM" id="SSF47384">
    <property type="entry name" value="Homodimeric domain of signal transducing histidine kinase"/>
    <property type="match status" value="1"/>
</dbReference>
<gene>
    <name evidence="12" type="ORF">UH38_15980</name>
</gene>
<organism evidence="12 13">
    <name type="scientific">Aliterella atlantica CENA595</name>
    <dbReference type="NCBI Taxonomy" id="1618023"/>
    <lineage>
        <taxon>Bacteria</taxon>
        <taxon>Bacillati</taxon>
        <taxon>Cyanobacteriota</taxon>
        <taxon>Cyanophyceae</taxon>
        <taxon>Chroococcidiopsidales</taxon>
        <taxon>Aliterellaceae</taxon>
        <taxon>Aliterella</taxon>
    </lineage>
</organism>
<dbReference type="Gene3D" id="1.10.287.130">
    <property type="match status" value="1"/>
</dbReference>
<proteinExistence type="predicted"/>
<dbReference type="PROSITE" id="PS50112">
    <property type="entry name" value="PAS"/>
    <property type="match status" value="1"/>
</dbReference>
<dbReference type="PRINTS" id="PR00344">
    <property type="entry name" value="BCTRLSENSOR"/>
</dbReference>
<accession>A0A0D8ZUG9</accession>
<dbReference type="Pfam" id="PF08448">
    <property type="entry name" value="PAS_4"/>
    <property type="match status" value="1"/>
</dbReference>
<evidence type="ECO:0000256" key="1">
    <source>
        <dbReference type="ARBA" id="ARBA00000085"/>
    </source>
</evidence>
<dbReference type="InterPro" id="IPR001610">
    <property type="entry name" value="PAC"/>
</dbReference>
<dbReference type="FunFam" id="1.10.287.130:FF:000001">
    <property type="entry name" value="Two-component sensor histidine kinase"/>
    <property type="match status" value="1"/>
</dbReference>
<dbReference type="InterPro" id="IPR000014">
    <property type="entry name" value="PAS"/>
</dbReference>
<keyword evidence="6" id="KW-0902">Two-component regulatory system</keyword>
<dbReference type="NCBIfam" id="TIGR00229">
    <property type="entry name" value="sensory_box"/>
    <property type="match status" value="2"/>
</dbReference>
<keyword evidence="8" id="KW-1133">Transmembrane helix</keyword>
<feature type="transmembrane region" description="Helical" evidence="8">
    <location>
        <begin position="6"/>
        <end position="30"/>
    </location>
</feature>